<evidence type="ECO:0000256" key="1">
    <source>
        <dbReference type="SAM" id="MobiDB-lite"/>
    </source>
</evidence>
<dbReference type="RefSeq" id="WP_203914042.1">
    <property type="nucleotide sequence ID" value="NZ_BONY01000090.1"/>
</dbReference>
<dbReference type="AlphaFoldDB" id="A0A8J3QJ15"/>
<feature type="region of interest" description="Disordered" evidence="1">
    <location>
        <begin position="1"/>
        <end position="22"/>
    </location>
</feature>
<keyword evidence="2" id="KW-0812">Transmembrane</keyword>
<protein>
    <submittedName>
        <fullName evidence="3">Uncharacterized protein</fullName>
    </submittedName>
</protein>
<name>A0A8J3QJ15_9ACTN</name>
<keyword evidence="4" id="KW-1185">Reference proteome</keyword>
<feature type="compositionally biased region" description="Basic residues" evidence="1">
    <location>
        <begin position="1"/>
        <end position="11"/>
    </location>
</feature>
<dbReference type="EMBL" id="BONY01000090">
    <property type="protein sequence ID" value="GIH10328.1"/>
    <property type="molecule type" value="Genomic_DNA"/>
</dbReference>
<gene>
    <name evidence="3" type="ORF">Rhe02_83950</name>
</gene>
<evidence type="ECO:0000313" key="4">
    <source>
        <dbReference type="Proteomes" id="UP000612899"/>
    </source>
</evidence>
<keyword evidence="2" id="KW-1133">Transmembrane helix</keyword>
<reference evidence="3" key="1">
    <citation type="submission" date="2021-01" db="EMBL/GenBank/DDBJ databases">
        <title>Whole genome shotgun sequence of Rhizocola hellebori NBRC 109834.</title>
        <authorList>
            <person name="Komaki H."/>
            <person name="Tamura T."/>
        </authorList>
    </citation>
    <scope>NUCLEOTIDE SEQUENCE</scope>
    <source>
        <strain evidence="3">NBRC 109834</strain>
    </source>
</reference>
<keyword evidence="2" id="KW-0472">Membrane</keyword>
<evidence type="ECO:0000256" key="2">
    <source>
        <dbReference type="SAM" id="Phobius"/>
    </source>
</evidence>
<organism evidence="3 4">
    <name type="scientific">Rhizocola hellebori</name>
    <dbReference type="NCBI Taxonomy" id="1392758"/>
    <lineage>
        <taxon>Bacteria</taxon>
        <taxon>Bacillati</taxon>
        <taxon>Actinomycetota</taxon>
        <taxon>Actinomycetes</taxon>
        <taxon>Micromonosporales</taxon>
        <taxon>Micromonosporaceae</taxon>
        <taxon>Rhizocola</taxon>
    </lineage>
</organism>
<dbReference type="Proteomes" id="UP000612899">
    <property type="component" value="Unassembled WGS sequence"/>
</dbReference>
<feature type="transmembrane region" description="Helical" evidence="2">
    <location>
        <begin position="43"/>
        <end position="68"/>
    </location>
</feature>
<evidence type="ECO:0000313" key="3">
    <source>
        <dbReference type="EMBL" id="GIH10328.1"/>
    </source>
</evidence>
<comment type="caution">
    <text evidence="3">The sequence shown here is derived from an EMBL/GenBank/DDBJ whole genome shotgun (WGS) entry which is preliminary data.</text>
</comment>
<proteinExistence type="predicted"/>
<accession>A0A8J3QJ15</accession>
<sequence>MSWRGRVKGGRKAKEGKASGASAPVVEGFHSVEGDRRRSRRRVWMVAAVAALLACVAVPVVVAGRWFVQGTIEAGRGAATPAVAVLDYFQDTPLGGPLAGDEVEVNLFCDGEESRLHRQVLDLIKAARRAEVPGKITFDRVEEHPSAGREGIHGDRAGYRTEAQWSYANVDPNRKPGTWSWWDSNFQPWSFELVNDDGWRVCGVNAPNPCAKDSGINCDPVASVPSPAPTTGKVWDTTVPYRCLPDRPYRDLEKVCASPPASWVQPGPYYCAPDQPLGIPATRRQECTDLGWS</sequence>